<evidence type="ECO:0000259" key="1">
    <source>
        <dbReference type="Pfam" id="PF12697"/>
    </source>
</evidence>
<dbReference type="InterPro" id="IPR029058">
    <property type="entry name" value="AB_hydrolase_fold"/>
</dbReference>
<gene>
    <name evidence="2" type="ORF">Cch01nite_27830</name>
</gene>
<evidence type="ECO:0000313" key="3">
    <source>
        <dbReference type="Proteomes" id="UP000632740"/>
    </source>
</evidence>
<dbReference type="EMBL" id="BONK01000009">
    <property type="protein sequence ID" value="GIG22059.1"/>
    <property type="molecule type" value="Genomic_DNA"/>
</dbReference>
<dbReference type="GO" id="GO:0003824">
    <property type="term" value="F:catalytic activity"/>
    <property type="evidence" value="ECO:0007669"/>
    <property type="project" value="UniProtKB-ARBA"/>
</dbReference>
<sequence length="234" mass="24822">MRIILVPGLWLDGASWAEVVPGIEAAGHVAEAVTPPGLESRDADRSGITLQDHVDALVARVDAADRPVVLVGHSGGASVVSGAADARPDRVARAIYVDAGPAGEGGIVNDELPAENGEIPLPDLGAFEEPELRDLDEALTARFRAMAIPSPERVSTDPLHLTDERRYDVPTTVIATSTPGDLLRQFIAGGHPYVRELSRMKDYEIVDLPTGHWPQLTKPVELAAAIVAAVDRTS</sequence>
<keyword evidence="3" id="KW-1185">Reference proteome</keyword>
<feature type="domain" description="AB hydrolase-1" evidence="1">
    <location>
        <begin position="3"/>
        <end position="225"/>
    </location>
</feature>
<comment type="caution">
    <text evidence="2">The sequence shown here is derived from an EMBL/GenBank/DDBJ whole genome shotgun (WGS) entry which is preliminary data.</text>
</comment>
<dbReference type="Gene3D" id="3.40.50.1820">
    <property type="entry name" value="alpha/beta hydrolase"/>
    <property type="match status" value="1"/>
</dbReference>
<organism evidence="2 3">
    <name type="scientific">Cellulomonas chitinilytica</name>
    <dbReference type="NCBI Taxonomy" id="398759"/>
    <lineage>
        <taxon>Bacteria</taxon>
        <taxon>Bacillati</taxon>
        <taxon>Actinomycetota</taxon>
        <taxon>Actinomycetes</taxon>
        <taxon>Micrococcales</taxon>
        <taxon>Cellulomonadaceae</taxon>
        <taxon>Cellulomonas</taxon>
    </lineage>
</organism>
<dbReference type="AlphaFoldDB" id="A0A919U3E4"/>
<accession>A0A919U3E4</accession>
<dbReference type="PANTHER" id="PTHR37017">
    <property type="entry name" value="AB HYDROLASE-1 DOMAIN-CONTAINING PROTEIN-RELATED"/>
    <property type="match status" value="1"/>
</dbReference>
<protein>
    <submittedName>
        <fullName evidence="2">Esterase</fullName>
    </submittedName>
</protein>
<dbReference type="SUPFAM" id="SSF53474">
    <property type="entry name" value="alpha/beta-Hydrolases"/>
    <property type="match status" value="1"/>
</dbReference>
<dbReference type="Pfam" id="PF12697">
    <property type="entry name" value="Abhydrolase_6"/>
    <property type="match status" value="1"/>
</dbReference>
<dbReference type="Proteomes" id="UP000632740">
    <property type="component" value="Unassembled WGS sequence"/>
</dbReference>
<dbReference type="PANTHER" id="PTHR37017:SF11">
    <property type="entry name" value="ESTERASE_LIPASE_THIOESTERASE DOMAIN-CONTAINING PROTEIN"/>
    <property type="match status" value="1"/>
</dbReference>
<reference evidence="2" key="1">
    <citation type="submission" date="2021-01" db="EMBL/GenBank/DDBJ databases">
        <title>Whole genome shotgun sequence of Cellulomonas chitinilytica NBRC 110799.</title>
        <authorList>
            <person name="Komaki H."/>
            <person name="Tamura T."/>
        </authorList>
    </citation>
    <scope>NUCLEOTIDE SEQUENCE</scope>
    <source>
        <strain evidence="2">NBRC 110799</strain>
    </source>
</reference>
<name>A0A919U3E4_9CELL</name>
<proteinExistence type="predicted"/>
<evidence type="ECO:0000313" key="2">
    <source>
        <dbReference type="EMBL" id="GIG22059.1"/>
    </source>
</evidence>
<dbReference type="RefSeq" id="WP_203755955.1">
    <property type="nucleotide sequence ID" value="NZ_BONK01000009.1"/>
</dbReference>
<dbReference type="InterPro" id="IPR000073">
    <property type="entry name" value="AB_hydrolase_1"/>
</dbReference>
<dbReference type="InterPro" id="IPR052897">
    <property type="entry name" value="Sec-Metab_Biosynth_Hydrolase"/>
</dbReference>